<keyword evidence="1" id="KW-0732">Signal</keyword>
<feature type="signal peptide" evidence="1">
    <location>
        <begin position="1"/>
        <end position="25"/>
    </location>
</feature>
<dbReference type="EMBL" id="DSLG01000002">
    <property type="protein sequence ID" value="HEA86488.1"/>
    <property type="molecule type" value="Genomic_DNA"/>
</dbReference>
<reference evidence="2" key="1">
    <citation type="journal article" date="2020" name="mSystems">
        <title>Genome- and Community-Level Interaction Insights into Carbon Utilization and Element Cycling Functions of Hydrothermarchaeota in Hydrothermal Sediment.</title>
        <authorList>
            <person name="Zhou Z."/>
            <person name="Liu Y."/>
            <person name="Xu W."/>
            <person name="Pan J."/>
            <person name="Luo Z.H."/>
            <person name="Li M."/>
        </authorList>
    </citation>
    <scope>NUCLEOTIDE SEQUENCE [LARGE SCALE GENOMIC DNA]</scope>
    <source>
        <strain evidence="2">SpSt-265</strain>
        <strain evidence="3">SpSt-465</strain>
    </source>
</reference>
<evidence type="ECO:0000256" key="1">
    <source>
        <dbReference type="SAM" id="SignalP"/>
    </source>
</evidence>
<evidence type="ECO:0000313" key="3">
    <source>
        <dbReference type="EMBL" id="HFJ53996.1"/>
    </source>
</evidence>
<organism evidence="2">
    <name type="scientific">candidate division WOR-3 bacterium</name>
    <dbReference type="NCBI Taxonomy" id="2052148"/>
    <lineage>
        <taxon>Bacteria</taxon>
        <taxon>Bacteria division WOR-3</taxon>
    </lineage>
</organism>
<sequence>MKKLLNLTIASLLLLALLTPVLARSATPLKSGKRIYDMKWLNINRWKCPFYNDGRYGIDVTVGTGQAGGSWPQPLHNCYIFGAGMWFGSLKPRADEKIDTLVSFGYNPNSGGTEMTPTTVAHAPEGAGAAEDRIFVYPNDWPPDPRDRWQTGDPKLDSVLIPYEAFSLQDMWCVYSDGAPENHIAPGKPQNIDVYQVVYAWNYPSNQDIFFIIYNVRNSGTDTLKRCFIGAVMDPDIGNATDDMVGFILYDSIPGAGWVRNVGYAGDYDNNESPGTTWEAGTPGVFAYKFLDSPKRDSITPEGDTIKVPLGMTAFKKFTIDIDPVTDPAQYLTMAGYDYRTGVYSAYDSVDVSPADKRFIMCSGPFNLAPGQVERLVVAAIGAPFGGANQPWADRPKDSLVHLAKVANSAQFIFDQGWLLPGPPVAPNIILVPGDKQVRIVWDDLPERTPDRYWEKVASRRGEPGYDPMYRGYDFQGYIIYKSRDGANWQIIGQCDLADSITFTYPPGGDSTLPDSLWIKATDSGIYYTLLDKNVINGFTYYYCVTAYDWNYVTTDTNAQGQPIAWDTLILRSGIVSNFSTVPRWDAPNYIFPEARIVKVAGDTLNSALSCTTTVAVPFLVNSDVYEIRFLGPQWSGSTSKPRYSYYVVNTSRNDSLVVDTTSFVYEIASPAKKMVINLPVINGIGLKMVMNMKIPATPFDAVSVLSGSYPAESLKVGSVPAQAYWAFRGSDYRIEWKNRDGYLTAQVYDLTNGNIEVPFSKFTTAGTGPQNANGWCFVDRLFRSPTDTLKGTIANIYIGGGYLGLKPSGDSLRSLLNSIQDGDVWLLTGHRTEGSAPFYNILRLVSTTGYADTTTKRKLQVKVVPNPYIVFNGWEKTSDQRVIKFTHLPNRCTIRIYTTSGDLVKVIEHRDTNKQPLDEGGTATWDLVNDYGQLIASGVYVFHVESPAGEYTGKFMFIH</sequence>
<protein>
    <recommendedName>
        <fullName evidence="4">T9SS type A sorting domain-containing protein</fullName>
    </recommendedName>
</protein>
<dbReference type="Gene3D" id="2.60.40.10">
    <property type="entry name" value="Immunoglobulins"/>
    <property type="match status" value="1"/>
</dbReference>
<gene>
    <name evidence="2" type="ORF">ENP94_00570</name>
    <name evidence="3" type="ORF">ENS16_04825</name>
</gene>
<evidence type="ECO:0008006" key="4">
    <source>
        <dbReference type="Google" id="ProtNLM"/>
    </source>
</evidence>
<accession>A0A7C1SWB0</accession>
<dbReference type="Gene3D" id="2.60.40.4070">
    <property type="match status" value="1"/>
</dbReference>
<evidence type="ECO:0000313" key="2">
    <source>
        <dbReference type="EMBL" id="HEA86488.1"/>
    </source>
</evidence>
<dbReference type="EMBL" id="DSTU01000006">
    <property type="protein sequence ID" value="HFJ53996.1"/>
    <property type="molecule type" value="Genomic_DNA"/>
</dbReference>
<dbReference type="InterPro" id="IPR013783">
    <property type="entry name" value="Ig-like_fold"/>
</dbReference>
<feature type="chain" id="PRO_5039820228" description="T9SS type A sorting domain-containing protein" evidence="1">
    <location>
        <begin position="26"/>
        <end position="960"/>
    </location>
</feature>
<proteinExistence type="predicted"/>
<comment type="caution">
    <text evidence="2">The sequence shown here is derived from an EMBL/GenBank/DDBJ whole genome shotgun (WGS) entry which is preliminary data.</text>
</comment>
<dbReference type="AlphaFoldDB" id="A0A7C1SWB0"/>
<name>A0A7C1SWB0_UNCW3</name>